<dbReference type="InParanoid" id="A0A0G4ENP2"/>
<accession>A0A0G4ENP2</accession>
<dbReference type="VEuPathDB" id="CryptoDB:Vbra_7963"/>
<dbReference type="InterPro" id="IPR051961">
    <property type="entry name" value="Fungal_Metabolite_Diox"/>
</dbReference>
<dbReference type="SUPFAM" id="SSF51197">
    <property type="entry name" value="Clavaminate synthase-like"/>
    <property type="match status" value="1"/>
</dbReference>
<evidence type="ECO:0000313" key="1">
    <source>
        <dbReference type="EMBL" id="CEL98577.1"/>
    </source>
</evidence>
<name>A0A0G4ENP2_VITBC</name>
<keyword evidence="2" id="KW-1185">Reference proteome</keyword>
<dbReference type="OrthoDB" id="445007at2759"/>
<dbReference type="AlphaFoldDB" id="A0A0G4ENP2"/>
<reference evidence="1 2" key="1">
    <citation type="submission" date="2014-11" db="EMBL/GenBank/DDBJ databases">
        <authorList>
            <person name="Zhu J."/>
            <person name="Qi W."/>
            <person name="Song R."/>
        </authorList>
    </citation>
    <scope>NUCLEOTIDE SEQUENCE [LARGE SCALE GENOMIC DNA]</scope>
</reference>
<protein>
    <submittedName>
        <fullName evidence="1">Uncharacterized protein</fullName>
    </submittedName>
</protein>
<dbReference type="PANTHER" id="PTHR37563:SF2">
    <property type="entry name" value="PHYTANOYL-COA DIOXYGENASE FAMILY PROTEIN (AFU_ORTHOLOGUE AFUA_2G03330)"/>
    <property type="match status" value="1"/>
</dbReference>
<organism evidence="1 2">
    <name type="scientific">Vitrella brassicaformis (strain CCMP3155)</name>
    <dbReference type="NCBI Taxonomy" id="1169540"/>
    <lineage>
        <taxon>Eukaryota</taxon>
        <taxon>Sar</taxon>
        <taxon>Alveolata</taxon>
        <taxon>Colpodellida</taxon>
        <taxon>Vitrellaceae</taxon>
        <taxon>Vitrella</taxon>
    </lineage>
</organism>
<dbReference type="PANTHER" id="PTHR37563">
    <property type="entry name" value="PHYTANOYL-COA DIOXYGENASE FAMILY PROTEIN (AFU_ORTHOLOGUE AFUA_2G03330)"/>
    <property type="match status" value="1"/>
</dbReference>
<dbReference type="Proteomes" id="UP000041254">
    <property type="component" value="Unassembled WGS sequence"/>
</dbReference>
<sequence length="235" mass="26134">MDQLEVAGLHPQVEECVDKLRQHGVVILPSVVGHDALIDLRRSLGGLITAIEGHWRPAEDDVYLDLDDLGVVRMPECGRLRKNVHLSDESPQHEAMAEFMQTAGIPDILQAALGSERTLVLSETGLSLTLPGGSEIEWHADGDAGEFTVLMSLDTFDRSTGPLGIRLGSHLDYVTDHRADEAAGRKEKEEREEVWYCYREGVPCVIDARTQHMGSANQYSSLRVVCWWIYQSVES</sequence>
<evidence type="ECO:0000313" key="2">
    <source>
        <dbReference type="Proteomes" id="UP000041254"/>
    </source>
</evidence>
<gene>
    <name evidence="1" type="ORF">Vbra_7963</name>
</gene>
<dbReference type="EMBL" id="CDMY01000273">
    <property type="protein sequence ID" value="CEL98577.1"/>
    <property type="molecule type" value="Genomic_DNA"/>
</dbReference>
<dbReference type="Gene3D" id="2.60.120.620">
    <property type="entry name" value="q2cbj1_9rhob like domain"/>
    <property type="match status" value="1"/>
</dbReference>
<proteinExistence type="predicted"/>